<sequence>MKLTTTLKKIIIGGLAASALLVAGGIYAYQHVGYSLTAVEAQDIAYKNAGIRQSDITYNRVEKDREGLVATYDIDFATAEGEYSYTIDASTGSIMDREHESFSVAPLQSSSQASSSSSSNSAPSASNSSTTPSSSNVMTYKVSDSQAKEIALKDAGLAETAVANLMVKLDEDDGRVHYDVDFDDLATGLDYDYEIDTETGAIIKKSSEPLLD</sequence>
<dbReference type="AlphaFoldDB" id="A0A3P1V842"/>
<dbReference type="RefSeq" id="WP_124777713.1">
    <property type="nucleotide sequence ID" value="NZ_RQZA01000009.1"/>
</dbReference>
<dbReference type="Proteomes" id="UP000281771">
    <property type="component" value="Unassembled WGS sequence"/>
</dbReference>
<feature type="compositionally biased region" description="Low complexity" evidence="1">
    <location>
        <begin position="108"/>
        <end position="136"/>
    </location>
</feature>
<dbReference type="EMBL" id="RQZA01000009">
    <property type="protein sequence ID" value="RRD30301.1"/>
    <property type="molecule type" value="Genomic_DNA"/>
</dbReference>
<dbReference type="Pfam" id="PF03413">
    <property type="entry name" value="PepSY"/>
    <property type="match status" value="2"/>
</dbReference>
<name>A0A3P1V842_9STRE</name>
<feature type="region of interest" description="Disordered" evidence="1">
    <location>
        <begin position="105"/>
        <end position="140"/>
    </location>
</feature>
<protein>
    <recommendedName>
        <fullName evidence="2">PepSY domain-containing protein</fullName>
    </recommendedName>
</protein>
<feature type="domain" description="PepSY" evidence="2">
    <location>
        <begin position="141"/>
        <end position="204"/>
    </location>
</feature>
<reference evidence="3 4" key="1">
    <citation type="submission" date="2018-11" db="EMBL/GenBank/DDBJ databases">
        <title>Genomes From Bacteria Associated with the Canine Oral Cavity: a Test Case for Automated Genome-Based Taxonomic Assignment.</title>
        <authorList>
            <person name="Coil D.A."/>
            <person name="Jospin G."/>
            <person name="Darling A.E."/>
            <person name="Wallis C."/>
            <person name="Davis I.J."/>
            <person name="Harris S."/>
            <person name="Eisen J.A."/>
            <person name="Holcombe L.J."/>
            <person name="O'Flynn C."/>
        </authorList>
    </citation>
    <scope>NUCLEOTIDE SEQUENCE [LARGE SCALE GENOMIC DNA]</scope>
    <source>
        <strain evidence="3 4">OH4621_COT-116</strain>
    </source>
</reference>
<dbReference type="InterPro" id="IPR025711">
    <property type="entry name" value="PepSY"/>
</dbReference>
<proteinExistence type="predicted"/>
<evidence type="ECO:0000259" key="2">
    <source>
        <dbReference type="Pfam" id="PF03413"/>
    </source>
</evidence>
<dbReference type="Gene3D" id="3.10.450.40">
    <property type="match status" value="2"/>
</dbReference>
<evidence type="ECO:0000256" key="1">
    <source>
        <dbReference type="SAM" id="MobiDB-lite"/>
    </source>
</evidence>
<keyword evidence="4" id="KW-1185">Reference proteome</keyword>
<accession>A0A3P1V842</accession>
<gene>
    <name evidence="3" type="ORF">EII38_08560</name>
</gene>
<feature type="domain" description="PepSY" evidence="2">
    <location>
        <begin position="58"/>
        <end position="97"/>
    </location>
</feature>
<comment type="caution">
    <text evidence="3">The sequence shown here is derived from an EMBL/GenBank/DDBJ whole genome shotgun (WGS) entry which is preliminary data.</text>
</comment>
<evidence type="ECO:0000313" key="3">
    <source>
        <dbReference type="EMBL" id="RRD30301.1"/>
    </source>
</evidence>
<dbReference type="STRING" id="1123309.GCA_000377005_00383"/>
<organism evidence="3 4">
    <name type="scientific">Streptococcus minor</name>
    <dbReference type="NCBI Taxonomy" id="229549"/>
    <lineage>
        <taxon>Bacteria</taxon>
        <taxon>Bacillati</taxon>
        <taxon>Bacillota</taxon>
        <taxon>Bacilli</taxon>
        <taxon>Lactobacillales</taxon>
        <taxon>Streptococcaceae</taxon>
        <taxon>Streptococcus</taxon>
    </lineage>
</organism>
<evidence type="ECO:0000313" key="4">
    <source>
        <dbReference type="Proteomes" id="UP000281771"/>
    </source>
</evidence>